<dbReference type="GO" id="GO:0008360">
    <property type="term" value="P:regulation of cell shape"/>
    <property type="evidence" value="ECO:0007669"/>
    <property type="project" value="UniProtKB-KW"/>
</dbReference>
<dbReference type="InterPro" id="IPR017790">
    <property type="entry name" value="Penicillin-binding_protein_2"/>
</dbReference>
<dbReference type="GO" id="GO:0005886">
    <property type="term" value="C:plasma membrane"/>
    <property type="evidence" value="ECO:0007669"/>
    <property type="project" value="UniProtKB-SubCell"/>
</dbReference>
<dbReference type="GO" id="GO:0009252">
    <property type="term" value="P:peptidoglycan biosynthetic process"/>
    <property type="evidence" value="ECO:0007669"/>
    <property type="project" value="UniProtKB-KW"/>
</dbReference>
<accession>A0A8J3PSU9</accession>
<dbReference type="GO" id="GO:0071555">
    <property type="term" value="P:cell wall organization"/>
    <property type="evidence" value="ECO:0007669"/>
    <property type="project" value="UniProtKB-KW"/>
</dbReference>
<evidence type="ECO:0000256" key="10">
    <source>
        <dbReference type="ARBA" id="ARBA00022984"/>
    </source>
</evidence>
<feature type="region of interest" description="Disordered" evidence="14">
    <location>
        <begin position="662"/>
        <end position="687"/>
    </location>
</feature>
<feature type="domain" description="Penicillin-binding protein dimerisation" evidence="16">
    <location>
        <begin position="51"/>
        <end position="236"/>
    </location>
</feature>
<keyword evidence="8" id="KW-0378">Hydrolase</keyword>
<dbReference type="InterPro" id="IPR005311">
    <property type="entry name" value="PBP_dimer"/>
</dbReference>
<evidence type="ECO:0000256" key="6">
    <source>
        <dbReference type="ARBA" id="ARBA00022670"/>
    </source>
</evidence>
<dbReference type="GO" id="GO:0006508">
    <property type="term" value="P:proteolysis"/>
    <property type="evidence" value="ECO:0007669"/>
    <property type="project" value="UniProtKB-KW"/>
</dbReference>
<keyword evidence="12" id="KW-0472">Membrane</keyword>
<dbReference type="PANTHER" id="PTHR30627:SF2">
    <property type="entry name" value="PEPTIDOGLYCAN D,D-TRANSPEPTIDASE MRDA"/>
    <property type="match status" value="1"/>
</dbReference>
<reference evidence="17 18" key="1">
    <citation type="submission" date="2021-01" db="EMBL/GenBank/DDBJ databases">
        <title>Whole genome shotgun sequence of Planotetraspora kaengkrachanensis NBRC 104272.</title>
        <authorList>
            <person name="Komaki H."/>
            <person name="Tamura T."/>
        </authorList>
    </citation>
    <scope>NUCLEOTIDE SEQUENCE [LARGE SCALE GENOMIC DNA]</scope>
    <source>
        <strain evidence="17 18">NBRC 104272</strain>
    </source>
</reference>
<evidence type="ECO:0000256" key="11">
    <source>
        <dbReference type="ARBA" id="ARBA00022989"/>
    </source>
</evidence>
<evidence type="ECO:0000256" key="3">
    <source>
        <dbReference type="ARBA" id="ARBA00007171"/>
    </source>
</evidence>
<evidence type="ECO:0000256" key="12">
    <source>
        <dbReference type="ARBA" id="ARBA00023136"/>
    </source>
</evidence>
<evidence type="ECO:0000256" key="1">
    <source>
        <dbReference type="ARBA" id="ARBA00004167"/>
    </source>
</evidence>
<keyword evidence="9" id="KW-0133">Cell shape</keyword>
<gene>
    <name evidence="17" type="ORF">Pka01_39040</name>
</gene>
<evidence type="ECO:0000259" key="15">
    <source>
        <dbReference type="Pfam" id="PF00905"/>
    </source>
</evidence>
<evidence type="ECO:0000256" key="7">
    <source>
        <dbReference type="ARBA" id="ARBA00022692"/>
    </source>
</evidence>
<comment type="similarity">
    <text evidence="3">Belongs to the transpeptidase family.</text>
</comment>
<dbReference type="Proteomes" id="UP000630097">
    <property type="component" value="Unassembled WGS sequence"/>
</dbReference>
<dbReference type="RefSeq" id="WP_203884160.1">
    <property type="nucleotide sequence ID" value="NZ_BAABHH010000014.1"/>
</dbReference>
<dbReference type="AlphaFoldDB" id="A0A8J3PSU9"/>
<keyword evidence="10" id="KW-0573">Peptidoglycan synthesis</keyword>
<evidence type="ECO:0000313" key="18">
    <source>
        <dbReference type="Proteomes" id="UP000630097"/>
    </source>
</evidence>
<comment type="subcellular location">
    <subcellularLocation>
        <location evidence="2">Cell membrane</location>
    </subcellularLocation>
    <subcellularLocation>
        <location evidence="1">Membrane</location>
        <topology evidence="1">Single-pass membrane protein</topology>
    </subcellularLocation>
</comment>
<dbReference type="InterPro" id="IPR036138">
    <property type="entry name" value="PBP_dimer_sf"/>
</dbReference>
<protein>
    <submittedName>
        <fullName evidence="17">Penicillin-binding protein 2</fullName>
    </submittedName>
</protein>
<dbReference type="NCBIfam" id="TIGR03423">
    <property type="entry name" value="pbp2_mrdA"/>
    <property type="match status" value="1"/>
</dbReference>
<dbReference type="SUPFAM" id="SSF56519">
    <property type="entry name" value="Penicillin binding protein dimerisation domain"/>
    <property type="match status" value="1"/>
</dbReference>
<dbReference type="SUPFAM" id="SSF56601">
    <property type="entry name" value="beta-lactamase/transpeptidase-like"/>
    <property type="match status" value="1"/>
</dbReference>
<dbReference type="Pfam" id="PF03717">
    <property type="entry name" value="PBP_dimer"/>
    <property type="match status" value="1"/>
</dbReference>
<evidence type="ECO:0000256" key="13">
    <source>
        <dbReference type="ARBA" id="ARBA00023316"/>
    </source>
</evidence>
<keyword evidence="7" id="KW-0812">Transmembrane</keyword>
<sequence length="687" mass="73778">MTRLRGRLFVLQVLVVALLVVLVVRLWQVQMVQGKQFVAVATETRTREVRVPALRGAILDSTGRPLVRNVPSLVVSIDPARFERMPDGGDSVLRKLSAVLGVQFQALKLRIRPCGPGISKPCWPGSPYQPTPVADHVTSRQALQILERQEDFPGVTAEIQAIRNYPHGKDAAQLLGYLQPVTKEELERREGLKASYSGVDLMGRDGLEAEYDAELRGQPGVRRVQVDRMGKTIAVQQQAAPTPGNLLITSIDAKVQGIVEKAVSDAMRDNPQADSAAGVVLDVKTGRVIAMASRPTYDPAVWTGGIAEKDYQHLLSDKSGKPLVSRVIKGTYAPGSTFKISSVAAMVADGQPLNGTYQCPSAYNVEGRAFPNAGGMSLGAISLHTALVKSCDTVFYRAGYEEWLRDGGKKAKSHVKEPMANMARSFGFGKRTGVDLPGESAGLIPNRAWKRDLWNATKDQMCRRAKTGYPEIEDQARAAFSKRLANENCLEGYMLHAYEAANFSIGQGDVQVTPLQLARAYAALVGDGKLRSPRLGWALVKPDGTLVKEIPVPVVGKLPINDETRNYIRRALSEVTSDGTAAGAFAGFPMGVVKIGGKTGTAEVFGKADTSWFASFAPADNPRFVAVVMVSQGGFGASAAAPAVRQIWEGIFGLGKGDDGKATKAALPDGKPAGRLPVIRPDGTVSR</sequence>
<dbReference type="EMBL" id="BONV01000015">
    <property type="protein sequence ID" value="GIG80777.1"/>
    <property type="molecule type" value="Genomic_DNA"/>
</dbReference>
<evidence type="ECO:0000313" key="17">
    <source>
        <dbReference type="EMBL" id="GIG80777.1"/>
    </source>
</evidence>
<dbReference type="InterPro" id="IPR012338">
    <property type="entry name" value="Beta-lactam/transpept-like"/>
</dbReference>
<evidence type="ECO:0000256" key="9">
    <source>
        <dbReference type="ARBA" id="ARBA00022960"/>
    </source>
</evidence>
<dbReference type="GO" id="GO:0071972">
    <property type="term" value="F:peptidoglycan L,D-transpeptidase activity"/>
    <property type="evidence" value="ECO:0007669"/>
    <property type="project" value="TreeGrafter"/>
</dbReference>
<proteinExistence type="inferred from homology"/>
<dbReference type="GO" id="GO:0009002">
    <property type="term" value="F:serine-type D-Ala-D-Ala carboxypeptidase activity"/>
    <property type="evidence" value="ECO:0007669"/>
    <property type="project" value="InterPro"/>
</dbReference>
<dbReference type="Gene3D" id="3.40.710.10">
    <property type="entry name" value="DD-peptidase/beta-lactamase superfamily"/>
    <property type="match status" value="1"/>
</dbReference>
<dbReference type="InterPro" id="IPR050515">
    <property type="entry name" value="Beta-lactam/transpept"/>
</dbReference>
<keyword evidence="13" id="KW-0961">Cell wall biogenesis/degradation</keyword>
<organism evidence="17 18">
    <name type="scientific">Planotetraspora kaengkrachanensis</name>
    <dbReference type="NCBI Taxonomy" id="575193"/>
    <lineage>
        <taxon>Bacteria</taxon>
        <taxon>Bacillati</taxon>
        <taxon>Actinomycetota</taxon>
        <taxon>Actinomycetes</taxon>
        <taxon>Streptosporangiales</taxon>
        <taxon>Streptosporangiaceae</taxon>
        <taxon>Planotetraspora</taxon>
    </lineage>
</organism>
<keyword evidence="18" id="KW-1185">Reference proteome</keyword>
<keyword evidence="5" id="KW-0997">Cell inner membrane</keyword>
<feature type="domain" description="Penicillin-binding protein transpeptidase" evidence="15">
    <location>
        <begin position="278"/>
        <end position="648"/>
    </location>
</feature>
<evidence type="ECO:0000256" key="14">
    <source>
        <dbReference type="SAM" id="MobiDB-lite"/>
    </source>
</evidence>
<dbReference type="Pfam" id="PF00905">
    <property type="entry name" value="Transpeptidase"/>
    <property type="match status" value="1"/>
</dbReference>
<dbReference type="GO" id="GO:0008658">
    <property type="term" value="F:penicillin binding"/>
    <property type="evidence" value="ECO:0007669"/>
    <property type="project" value="InterPro"/>
</dbReference>
<comment type="caution">
    <text evidence="17">The sequence shown here is derived from an EMBL/GenBank/DDBJ whole genome shotgun (WGS) entry which is preliminary data.</text>
</comment>
<evidence type="ECO:0000256" key="2">
    <source>
        <dbReference type="ARBA" id="ARBA00004236"/>
    </source>
</evidence>
<name>A0A8J3PSU9_9ACTN</name>
<keyword evidence="11" id="KW-1133">Transmembrane helix</keyword>
<dbReference type="Gene3D" id="3.90.1310.10">
    <property type="entry name" value="Penicillin-binding protein 2a (Domain 2)"/>
    <property type="match status" value="1"/>
</dbReference>
<keyword evidence="4" id="KW-1003">Cell membrane</keyword>
<evidence type="ECO:0000256" key="8">
    <source>
        <dbReference type="ARBA" id="ARBA00022801"/>
    </source>
</evidence>
<dbReference type="InterPro" id="IPR001460">
    <property type="entry name" value="PCN-bd_Tpept"/>
</dbReference>
<evidence type="ECO:0000256" key="5">
    <source>
        <dbReference type="ARBA" id="ARBA00022519"/>
    </source>
</evidence>
<evidence type="ECO:0000259" key="16">
    <source>
        <dbReference type="Pfam" id="PF03717"/>
    </source>
</evidence>
<dbReference type="PANTHER" id="PTHR30627">
    <property type="entry name" value="PEPTIDOGLYCAN D,D-TRANSPEPTIDASE"/>
    <property type="match status" value="1"/>
</dbReference>
<evidence type="ECO:0000256" key="4">
    <source>
        <dbReference type="ARBA" id="ARBA00022475"/>
    </source>
</evidence>
<keyword evidence="6" id="KW-0645">Protease</keyword>